<name>A0ACC6Q2R8_9ACTN</name>
<dbReference type="Proteomes" id="UP001377168">
    <property type="component" value="Unassembled WGS sequence"/>
</dbReference>
<proteinExistence type="predicted"/>
<evidence type="ECO:0000313" key="2">
    <source>
        <dbReference type="Proteomes" id="UP001377168"/>
    </source>
</evidence>
<dbReference type="EMBL" id="JBBKAJ010000022">
    <property type="protein sequence ID" value="MEJ8637875.1"/>
    <property type="molecule type" value="Genomic_DNA"/>
</dbReference>
<comment type="caution">
    <text evidence="1">The sequence shown here is derived from an EMBL/GenBank/DDBJ whole genome shotgun (WGS) entry which is preliminary data.</text>
</comment>
<reference evidence="1" key="1">
    <citation type="submission" date="2024-03" db="EMBL/GenBank/DDBJ databases">
        <title>Novel Streptomyces species of biotechnological and ecological value are a feature of Machair soil.</title>
        <authorList>
            <person name="Prole J.R."/>
            <person name="Goodfellow M."/>
            <person name="Allenby N."/>
            <person name="Ward A.C."/>
        </authorList>
    </citation>
    <scope>NUCLEOTIDE SEQUENCE</scope>
    <source>
        <strain evidence="1">MS2.AVA.5</strain>
    </source>
</reference>
<evidence type="ECO:0000313" key="1">
    <source>
        <dbReference type="EMBL" id="MEJ8637875.1"/>
    </source>
</evidence>
<gene>
    <name evidence="1" type="ORF">WKI67_31430</name>
</gene>
<organism evidence="1 2">
    <name type="scientific">Streptomyces achmelvichensis</name>
    <dbReference type="NCBI Taxonomy" id="3134111"/>
    <lineage>
        <taxon>Bacteria</taxon>
        <taxon>Bacillati</taxon>
        <taxon>Actinomycetota</taxon>
        <taxon>Actinomycetes</taxon>
        <taxon>Kitasatosporales</taxon>
        <taxon>Streptomycetaceae</taxon>
        <taxon>Streptomyces</taxon>
    </lineage>
</organism>
<accession>A0ACC6Q2R8</accession>
<keyword evidence="2" id="KW-1185">Reference proteome</keyword>
<protein>
    <submittedName>
        <fullName evidence="1">IucA/IucC family siderophore biosynthesis protein</fullName>
    </submittedName>
</protein>
<sequence length="597" mass="66562">MLGEFAYEEIVEPVRDEAGEAPASADGERNREANAQHPQAPGIAPSGNGHPRPARYALDLDDASRLSFRARRGAYGSWRVDADSIRCDDKPYADPLDFLVRARNVLDLDGATLGHLLRELSVTLVADTGLDHTAPSAAELADLGYAELEGHQTGHPWLVLNKGRIGFSATDTAAWAPEARRPARLPWIAVSTSLASFRGVSSLATAGDLYARELDVPVRESFVDALRAKELDPDSYLFLPVHPWQWDEVILPLYAPAIARGEILPLPTDGDLRLPQQSIRTFVNLDRPHRHTVKLPLSILNTLVWRGLPTERTLAAPAVTAWVHGLRDGDPFLREECGVILLGEVASVSVEHPLYDRLPEVPYQYKELLGAIWREPLQPRLAPGERARTLASLLHTDPQGRSFTAELVTRSGLDPAVWLQRLFAALLPPLLHFLYRYGTVFSPHGENAIVVYDGRDVPVRLAIKDFVDDVNVSAQQLPEHDSMPQDVRSVLLAEEPAFLTQFIHSGLFIGVFRYLAPLCQDHLGVPEADFWALVRAEILRHQNRFPELKDRYEAFDLLTPRIDRLCLNRNRLHLDGYRDRPQRPHAAVHGTVPNPLA</sequence>